<dbReference type="InterPro" id="IPR035069">
    <property type="entry name" value="TTHA1013/TTHA0281-like"/>
</dbReference>
<name>A0AAN1PJN2_9PROT</name>
<dbReference type="EMBL" id="CP023189">
    <property type="protein sequence ID" value="AXN01453.1"/>
    <property type="molecule type" value="Genomic_DNA"/>
</dbReference>
<dbReference type="RefSeq" id="WP_089178523.1">
    <property type="nucleotide sequence ID" value="NZ_CP023189.1"/>
</dbReference>
<evidence type="ECO:0000313" key="2">
    <source>
        <dbReference type="Proteomes" id="UP000256572"/>
    </source>
</evidence>
<dbReference type="Proteomes" id="UP000256572">
    <property type="component" value="Chromosome"/>
</dbReference>
<dbReference type="SUPFAM" id="SSF143100">
    <property type="entry name" value="TTHA1013/TTHA0281-like"/>
    <property type="match status" value="1"/>
</dbReference>
<dbReference type="SUPFAM" id="SSF47598">
    <property type="entry name" value="Ribbon-helix-helix"/>
    <property type="match status" value="1"/>
</dbReference>
<protein>
    <submittedName>
        <fullName evidence="1">Type II toxin-antitoxin system HicB family antitoxin</fullName>
    </submittedName>
</protein>
<sequence>MSGMAYRGYHARVEFSAEDGVFAGRIAGIQDVITFEGESVQKLRAAFEEAVDDYISTCSEIGKDPQKPYSGKVMLRLSPEVHARAAIAAELQGMSMNQWAEAALNEAAKPVLTR</sequence>
<reference evidence="1 2" key="1">
    <citation type="submission" date="2017-09" db="EMBL/GenBank/DDBJ databases">
        <authorList>
            <person name="Kim K.H."/>
            <person name="Chun B.H."/>
            <person name="Han G.S."/>
            <person name="Hyun S.G."/>
            <person name="Jeon C.O."/>
        </authorList>
    </citation>
    <scope>NUCLEOTIDE SEQUENCE [LARGE SCALE GENOMIC DNA]</scope>
    <source>
        <strain evidence="1 2">SH</strain>
    </source>
</reference>
<dbReference type="InterPro" id="IPR010985">
    <property type="entry name" value="Ribbon_hlx_hlx"/>
</dbReference>
<proteinExistence type="predicted"/>
<dbReference type="GO" id="GO:0006355">
    <property type="term" value="P:regulation of DNA-templated transcription"/>
    <property type="evidence" value="ECO:0007669"/>
    <property type="project" value="InterPro"/>
</dbReference>
<reference evidence="1 2" key="2">
    <citation type="submission" date="2018-08" db="EMBL/GenBank/DDBJ databases">
        <title>Acetobacter oryzifermentans sp. nov., isolated from Korea traditional vinegar and reclassification of Acetobacter pasteurianus subsp. ascendens (Henneberg 1898) as Acetobacter ascendens comb. nov.</title>
        <authorList>
            <person name="Cho G.Y."/>
            <person name="Lee S.H."/>
        </authorList>
    </citation>
    <scope>NUCLEOTIDE SEQUENCE [LARGE SCALE GENOMIC DNA]</scope>
    <source>
        <strain evidence="1 2">SH</strain>
    </source>
</reference>
<accession>A0AAN1PJN2</accession>
<dbReference type="Pfam" id="PF05534">
    <property type="entry name" value="HicB"/>
    <property type="match status" value="1"/>
</dbReference>
<dbReference type="AlphaFoldDB" id="A0AAN1PJN2"/>
<organism evidence="1 2">
    <name type="scientific">Acetobacter pomorum</name>
    <dbReference type="NCBI Taxonomy" id="65959"/>
    <lineage>
        <taxon>Bacteria</taxon>
        <taxon>Pseudomonadati</taxon>
        <taxon>Pseudomonadota</taxon>
        <taxon>Alphaproteobacteria</taxon>
        <taxon>Acetobacterales</taxon>
        <taxon>Acetobacteraceae</taxon>
        <taxon>Acetobacter</taxon>
    </lineage>
</organism>
<evidence type="ECO:0000313" key="1">
    <source>
        <dbReference type="EMBL" id="AXN01453.1"/>
    </source>
</evidence>
<dbReference type="InterPro" id="IPR008651">
    <property type="entry name" value="Uncharacterised_HicB"/>
</dbReference>
<gene>
    <name evidence="1" type="ORF">CJF59_13505</name>
</gene>